<feature type="domain" description="Baseplate protein J-like barrel" evidence="2">
    <location>
        <begin position="173"/>
        <end position="258"/>
    </location>
</feature>
<dbReference type="Pfam" id="PF04865">
    <property type="entry name" value="Baseplate_J"/>
    <property type="match status" value="1"/>
</dbReference>
<evidence type="ECO:0000256" key="1">
    <source>
        <dbReference type="SAM" id="MobiDB-lite"/>
    </source>
</evidence>
<feature type="region of interest" description="Disordered" evidence="1">
    <location>
        <begin position="468"/>
        <end position="496"/>
    </location>
</feature>
<dbReference type="RefSeq" id="WP_146954484.1">
    <property type="nucleotide sequence ID" value="NZ_BAABBJ010000012.1"/>
</dbReference>
<gene>
    <name evidence="3" type="ORF">CSO01_34270</name>
</gene>
<dbReference type="OrthoDB" id="8617324at2"/>
<dbReference type="EMBL" id="BKAL01000015">
    <property type="protein sequence ID" value="GEP70712.1"/>
    <property type="molecule type" value="Genomic_DNA"/>
</dbReference>
<sequence length="533" mass="55444">MNGDTETLVHRPFGDLVDDILTSVVGGVVNEPVLFDLKVLAYPLAEPSTGVRGITGTAAGAPRTFLVRIDFAFEPATNTVLWLEDGTLPDDDSTFYVDYFRVDSRSPLSDINVGSVTRTLTEAVGREIATVYEQINLAYLSAFVDTATGRSLDHVVAILDVTRRTAEFAEGLVTFFRAAGGDGNITIPAGTRLTTTDGTVVFAASQLRTLQRGQVRIDVPVRADRGFAGDAGLVPAGAITGMSQPVGGIERVSNLDPTQRAAADETDDELRERAKAVLRGLGKATIAALDLAVREGRGTPVELFDPNGPLDHRSEPGAVTVVVDAEPERLPSLVDAVHATRAAGVLATLVARYVFVTPRVRATITPGLPNLGREQVRSDIVAALAAYVDGLTRGDPADGAAMLKAVRAVADVSEATVVDVVVARADLAGPDGDGGLVDALVQAVALAPAGDAAALRAALADAVTHAGSHAPSEARVPDRSLLRSAATPATPATDEEIEAGTFTVLATVDGEPWWIALDMGPADVSVEDGDAQG</sequence>
<keyword evidence="4" id="KW-1185">Reference proteome</keyword>
<dbReference type="PANTHER" id="PTHR37829:SF3">
    <property type="entry name" value="PROTEIN JAYE-RELATED"/>
    <property type="match status" value="1"/>
</dbReference>
<accession>A0A512PHV4</accession>
<dbReference type="PANTHER" id="PTHR37829">
    <property type="entry name" value="PHAGE-LIKE ELEMENT PBSX PROTEIN XKDT"/>
    <property type="match status" value="1"/>
</dbReference>
<dbReference type="InterPro" id="IPR052399">
    <property type="entry name" value="Phage_Baseplate_Assmbl_Protein"/>
</dbReference>
<dbReference type="InterPro" id="IPR006949">
    <property type="entry name" value="Barrel_Baseplate_J-like"/>
</dbReference>
<reference evidence="3 4" key="1">
    <citation type="submission" date="2019-07" db="EMBL/GenBank/DDBJ databases">
        <title>Whole genome shotgun sequence of Cellulomonas soli NBRC 109434.</title>
        <authorList>
            <person name="Hosoyama A."/>
            <person name="Uohara A."/>
            <person name="Ohji S."/>
            <person name="Ichikawa N."/>
        </authorList>
    </citation>
    <scope>NUCLEOTIDE SEQUENCE [LARGE SCALE GENOMIC DNA]</scope>
    <source>
        <strain evidence="3 4">NBRC 109434</strain>
    </source>
</reference>
<organism evidence="3 4">
    <name type="scientific">Cellulomonas soli</name>
    <dbReference type="NCBI Taxonomy" id="931535"/>
    <lineage>
        <taxon>Bacteria</taxon>
        <taxon>Bacillati</taxon>
        <taxon>Actinomycetota</taxon>
        <taxon>Actinomycetes</taxon>
        <taxon>Micrococcales</taxon>
        <taxon>Cellulomonadaceae</taxon>
        <taxon>Cellulomonas</taxon>
    </lineage>
</organism>
<dbReference type="Proteomes" id="UP000321798">
    <property type="component" value="Unassembled WGS sequence"/>
</dbReference>
<evidence type="ECO:0000313" key="3">
    <source>
        <dbReference type="EMBL" id="GEP70712.1"/>
    </source>
</evidence>
<name>A0A512PHV4_9CELL</name>
<dbReference type="AlphaFoldDB" id="A0A512PHV4"/>
<comment type="caution">
    <text evidence="3">The sequence shown here is derived from an EMBL/GenBank/DDBJ whole genome shotgun (WGS) entry which is preliminary data.</text>
</comment>
<protein>
    <recommendedName>
        <fullName evidence="2">Baseplate protein J-like barrel domain-containing protein</fullName>
    </recommendedName>
</protein>
<evidence type="ECO:0000313" key="4">
    <source>
        <dbReference type="Proteomes" id="UP000321798"/>
    </source>
</evidence>
<proteinExistence type="predicted"/>
<evidence type="ECO:0000259" key="2">
    <source>
        <dbReference type="Pfam" id="PF04865"/>
    </source>
</evidence>